<evidence type="ECO:0000313" key="5">
    <source>
        <dbReference type="Proteomes" id="UP000008144"/>
    </source>
</evidence>
<dbReference type="HOGENOM" id="CLU_022670_0_1_1"/>
<accession>F6UNM5</accession>
<dbReference type="Gene3D" id="3.30.1370.10">
    <property type="entry name" value="K Homology domain, type 1"/>
    <property type="match status" value="3"/>
</dbReference>
<dbReference type="CDD" id="cd22404">
    <property type="entry name" value="KH-I_MASK"/>
    <property type="match status" value="1"/>
</dbReference>
<reference evidence="4" key="3">
    <citation type="submission" date="2025-09" db="UniProtKB">
        <authorList>
            <consortium name="Ensembl"/>
        </authorList>
    </citation>
    <scope>IDENTIFICATION</scope>
</reference>
<dbReference type="SMART" id="SM00322">
    <property type="entry name" value="KH"/>
    <property type="match status" value="3"/>
</dbReference>
<dbReference type="GO" id="GO:0005737">
    <property type="term" value="C:cytoplasm"/>
    <property type="evidence" value="ECO:0000318"/>
    <property type="project" value="GO_Central"/>
</dbReference>
<feature type="domain" description="K Homology" evidence="3">
    <location>
        <begin position="92"/>
        <end position="163"/>
    </location>
</feature>
<protein>
    <recommendedName>
        <fullName evidence="3">K Homology domain-containing protein</fullName>
    </recommendedName>
</protein>
<dbReference type="InterPro" id="IPR004088">
    <property type="entry name" value="KH_dom_type_1"/>
</dbReference>
<proteinExistence type="predicted"/>
<dbReference type="GO" id="GO:0005634">
    <property type="term" value="C:nucleus"/>
    <property type="evidence" value="ECO:0000318"/>
    <property type="project" value="GO_Central"/>
</dbReference>
<dbReference type="Ensembl" id="ENSCINT00000001984.3">
    <property type="protein sequence ID" value="ENSCINP00000001984.3"/>
    <property type="gene ID" value="ENSCING00000001056.3"/>
</dbReference>
<dbReference type="InterPro" id="IPR047373">
    <property type="entry name" value="KH-I_MASK"/>
</dbReference>
<keyword evidence="2" id="KW-0694">RNA-binding</keyword>
<reference evidence="4" key="2">
    <citation type="submission" date="2025-08" db="UniProtKB">
        <authorList>
            <consortium name="Ensembl"/>
        </authorList>
    </citation>
    <scope>IDENTIFICATION</scope>
</reference>
<dbReference type="InterPro" id="IPR004087">
    <property type="entry name" value="KH_dom"/>
</dbReference>
<sequence length="357" mass="38746">MDTDNEDMIITVRMLMIGKEIGGIIGKAGTNIAKFRSESGARITISSEQSVPERIVTITGGRGQIHKAVELIAGKMHSDINSGLSNCATNTVPVTIRLIVPASQCGSIIGKGGVKIKEIRDTTGCAIQVQSEMLPNCSERTVTLSGAPSTILHCIDMLCDVMIQYPAKTATVPFKPDVGNPTCIFHQGKTYMLQGGSGLFFLCKKNSFFCKIRTPPLKKCYTIFITGYAPHPGSSGNHQYTDGNCNHFTMDAAEDIEDLPCHSVNIEANFPARLISCNTQELTVGNEFMGCIIGKGGSRIKEIRMLSGAQIQINKVEKEDESVDRKITIQGSAEAISLAYYLITLRYITVNSKINKI</sequence>
<dbReference type="InParanoid" id="F6UNM5"/>
<feature type="domain" description="K Homology" evidence="3">
    <location>
        <begin position="8"/>
        <end position="77"/>
    </location>
</feature>
<evidence type="ECO:0000256" key="1">
    <source>
        <dbReference type="ARBA" id="ARBA00022737"/>
    </source>
</evidence>
<organism evidence="4 5">
    <name type="scientific">Ciona intestinalis</name>
    <name type="common">Transparent sea squirt</name>
    <name type="synonym">Ascidia intestinalis</name>
    <dbReference type="NCBI Taxonomy" id="7719"/>
    <lineage>
        <taxon>Eukaryota</taxon>
        <taxon>Metazoa</taxon>
        <taxon>Chordata</taxon>
        <taxon>Tunicata</taxon>
        <taxon>Ascidiacea</taxon>
        <taxon>Phlebobranchia</taxon>
        <taxon>Cionidae</taxon>
        <taxon>Ciona</taxon>
    </lineage>
</organism>
<dbReference type="CDD" id="cd02396">
    <property type="entry name" value="KH-I_PCBP_rpt2"/>
    <property type="match status" value="1"/>
</dbReference>
<dbReference type="OMA" id="TERSYFP"/>
<keyword evidence="1" id="KW-0677">Repeat</keyword>
<dbReference type="Proteomes" id="UP000008144">
    <property type="component" value="Unassembled WGS sequence"/>
</dbReference>
<evidence type="ECO:0000313" key="4">
    <source>
        <dbReference type="Ensembl" id="ENSCINP00000001984.3"/>
    </source>
</evidence>
<evidence type="ECO:0000256" key="2">
    <source>
        <dbReference type="PROSITE-ProRule" id="PRU00117"/>
    </source>
</evidence>
<reference evidence="5" key="1">
    <citation type="journal article" date="2002" name="Science">
        <title>The draft genome of Ciona intestinalis: insights into chordate and vertebrate origins.</title>
        <authorList>
            <person name="Dehal P."/>
            <person name="Satou Y."/>
            <person name="Campbell R.K."/>
            <person name="Chapman J."/>
            <person name="Degnan B."/>
            <person name="De Tomaso A."/>
            <person name="Davidson B."/>
            <person name="Di Gregorio A."/>
            <person name="Gelpke M."/>
            <person name="Goodstein D.M."/>
            <person name="Harafuji N."/>
            <person name="Hastings K.E."/>
            <person name="Ho I."/>
            <person name="Hotta K."/>
            <person name="Huang W."/>
            <person name="Kawashima T."/>
            <person name="Lemaire P."/>
            <person name="Martinez D."/>
            <person name="Meinertzhagen I.A."/>
            <person name="Necula S."/>
            <person name="Nonaka M."/>
            <person name="Putnam N."/>
            <person name="Rash S."/>
            <person name="Saiga H."/>
            <person name="Satake M."/>
            <person name="Terry A."/>
            <person name="Yamada L."/>
            <person name="Wang H.G."/>
            <person name="Awazu S."/>
            <person name="Azumi K."/>
            <person name="Boore J."/>
            <person name="Branno M."/>
            <person name="Chin-Bow S."/>
            <person name="DeSantis R."/>
            <person name="Doyle S."/>
            <person name="Francino P."/>
            <person name="Keys D.N."/>
            <person name="Haga S."/>
            <person name="Hayashi H."/>
            <person name="Hino K."/>
            <person name="Imai K.S."/>
            <person name="Inaba K."/>
            <person name="Kano S."/>
            <person name="Kobayashi K."/>
            <person name="Kobayashi M."/>
            <person name="Lee B.I."/>
            <person name="Makabe K.W."/>
            <person name="Manohar C."/>
            <person name="Matassi G."/>
            <person name="Medina M."/>
            <person name="Mochizuki Y."/>
            <person name="Mount S."/>
            <person name="Morishita T."/>
            <person name="Miura S."/>
            <person name="Nakayama A."/>
            <person name="Nishizaka S."/>
            <person name="Nomoto H."/>
            <person name="Ohta F."/>
            <person name="Oishi K."/>
            <person name="Rigoutsos I."/>
            <person name="Sano M."/>
            <person name="Sasaki A."/>
            <person name="Sasakura Y."/>
            <person name="Shoguchi E."/>
            <person name="Shin-i T."/>
            <person name="Spagnuolo A."/>
            <person name="Stainier D."/>
            <person name="Suzuki M.M."/>
            <person name="Tassy O."/>
            <person name="Takatori N."/>
            <person name="Tokuoka M."/>
            <person name="Yagi K."/>
            <person name="Yoshizaki F."/>
            <person name="Wada S."/>
            <person name="Zhang C."/>
            <person name="Hyatt P.D."/>
            <person name="Larimer F."/>
            <person name="Detter C."/>
            <person name="Doggett N."/>
            <person name="Glavina T."/>
            <person name="Hawkins T."/>
            <person name="Richardson P."/>
            <person name="Lucas S."/>
            <person name="Kohara Y."/>
            <person name="Levine M."/>
            <person name="Satoh N."/>
            <person name="Rokhsar D.S."/>
        </authorList>
    </citation>
    <scope>NUCLEOTIDE SEQUENCE [LARGE SCALE GENOMIC DNA]</scope>
</reference>
<dbReference type="GeneTree" id="ENSGT00940000169441"/>
<dbReference type="PANTHER" id="PTHR10288">
    <property type="entry name" value="KH DOMAIN CONTAINING RNA BINDING PROTEIN"/>
    <property type="match status" value="1"/>
</dbReference>
<dbReference type="InterPro" id="IPR036612">
    <property type="entry name" value="KH_dom_type_1_sf"/>
</dbReference>
<dbReference type="GO" id="GO:0051252">
    <property type="term" value="P:regulation of RNA metabolic process"/>
    <property type="evidence" value="ECO:0000318"/>
    <property type="project" value="GO_Central"/>
</dbReference>
<dbReference type="SUPFAM" id="SSF54791">
    <property type="entry name" value="Eukaryotic type KH-domain (KH-domain type I)"/>
    <property type="match status" value="3"/>
</dbReference>
<name>F6UNM5_CIOIN</name>
<dbReference type="GO" id="GO:0010468">
    <property type="term" value="P:regulation of gene expression"/>
    <property type="evidence" value="ECO:0000318"/>
    <property type="project" value="GO_Central"/>
</dbReference>
<evidence type="ECO:0000259" key="3">
    <source>
        <dbReference type="SMART" id="SM00322"/>
    </source>
</evidence>
<feature type="domain" description="K Homology" evidence="3">
    <location>
        <begin position="276"/>
        <end position="348"/>
    </location>
</feature>
<dbReference type="Pfam" id="PF00013">
    <property type="entry name" value="KH_1"/>
    <property type="match status" value="3"/>
</dbReference>
<dbReference type="PROSITE" id="PS50084">
    <property type="entry name" value="KH_TYPE_1"/>
    <property type="match status" value="3"/>
</dbReference>
<dbReference type="FunCoup" id="F6UNM5">
    <property type="interactions" value="90"/>
</dbReference>
<dbReference type="AlphaFoldDB" id="F6UNM5"/>
<dbReference type="GO" id="GO:0003729">
    <property type="term" value="F:mRNA binding"/>
    <property type="evidence" value="ECO:0000318"/>
    <property type="project" value="GO_Central"/>
</dbReference>
<dbReference type="STRING" id="7719.ENSCINP00000001984"/>
<keyword evidence="5" id="KW-1185">Reference proteome</keyword>